<comment type="caution">
    <text evidence="1">The sequence shown here is derived from an EMBL/GenBank/DDBJ whole genome shotgun (WGS) entry which is preliminary data.</text>
</comment>
<organism evidence="1 2">
    <name type="scientific">Racocetra fulgida</name>
    <dbReference type="NCBI Taxonomy" id="60492"/>
    <lineage>
        <taxon>Eukaryota</taxon>
        <taxon>Fungi</taxon>
        <taxon>Fungi incertae sedis</taxon>
        <taxon>Mucoromycota</taxon>
        <taxon>Glomeromycotina</taxon>
        <taxon>Glomeromycetes</taxon>
        <taxon>Diversisporales</taxon>
        <taxon>Gigasporaceae</taxon>
        <taxon>Racocetra</taxon>
    </lineage>
</organism>
<dbReference type="AlphaFoldDB" id="A0A9N9EU94"/>
<keyword evidence="2" id="KW-1185">Reference proteome</keyword>
<dbReference type="Proteomes" id="UP000789396">
    <property type="component" value="Unassembled WGS sequence"/>
</dbReference>
<reference evidence="1" key="1">
    <citation type="submission" date="2021-06" db="EMBL/GenBank/DDBJ databases">
        <authorList>
            <person name="Kallberg Y."/>
            <person name="Tangrot J."/>
            <person name="Rosling A."/>
        </authorList>
    </citation>
    <scope>NUCLEOTIDE SEQUENCE</scope>
    <source>
        <strain evidence="1">IN212</strain>
    </source>
</reference>
<evidence type="ECO:0000313" key="2">
    <source>
        <dbReference type="Proteomes" id="UP000789396"/>
    </source>
</evidence>
<gene>
    <name evidence="1" type="ORF">RFULGI_LOCUS10176</name>
</gene>
<proteinExistence type="predicted"/>
<accession>A0A9N9EU94</accession>
<name>A0A9N9EU94_9GLOM</name>
<evidence type="ECO:0000313" key="1">
    <source>
        <dbReference type="EMBL" id="CAG8695181.1"/>
    </source>
</evidence>
<protein>
    <submittedName>
        <fullName evidence="1">17495_t:CDS:1</fullName>
    </submittedName>
</protein>
<feature type="non-terminal residue" evidence="1">
    <location>
        <position position="325"/>
    </location>
</feature>
<dbReference type="OrthoDB" id="2156052at2759"/>
<sequence>DESADMYESYRNYCNYLQEVIANTDLSQEARDHARMLYNNKKQQVLKDVTNRSGEKRSIVADAPEATVLYKKKKTNSLDQALSYVPPPAIYPSDASISETVTSISGIWPPTRLRRWSEFLNNVTSFAFDEEPNKHEKPKFTKGLKIRVEPDVDAITSVNIYHNLNTLMGPRYEFSKQKNSDFKSGDPNIGKGIPDSTCRVFRNDDGNIIIPIEIKRNLVVESLINDEELALENTHTRDAVKQIYNYMISLHLQYGVLSSYDYHWFLCRPKANPTELLISEALPLESTSPTVLKSYAYLAYLAARDPTSPHPNTIPDRTRSVRQAI</sequence>
<dbReference type="EMBL" id="CAJVPZ010019611">
    <property type="protein sequence ID" value="CAG8695181.1"/>
    <property type="molecule type" value="Genomic_DNA"/>
</dbReference>